<organism evidence="2 3">
    <name type="scientific">Leifsonia aquatica ATCC 14665</name>
    <dbReference type="NCBI Taxonomy" id="1358026"/>
    <lineage>
        <taxon>Bacteria</taxon>
        <taxon>Bacillati</taxon>
        <taxon>Actinomycetota</taxon>
        <taxon>Actinomycetes</taxon>
        <taxon>Micrococcales</taxon>
        <taxon>Microbacteriaceae</taxon>
        <taxon>Leifsonia</taxon>
    </lineage>
</organism>
<feature type="domain" description="DUF7882" evidence="1">
    <location>
        <begin position="1"/>
        <end position="59"/>
    </location>
</feature>
<dbReference type="Proteomes" id="UP000016605">
    <property type="component" value="Unassembled WGS sequence"/>
</dbReference>
<evidence type="ECO:0000259" key="1">
    <source>
        <dbReference type="Pfam" id="PF25355"/>
    </source>
</evidence>
<dbReference type="Pfam" id="PF25355">
    <property type="entry name" value="DUF7882"/>
    <property type="match status" value="1"/>
</dbReference>
<dbReference type="AlphaFoldDB" id="U2RXR3"/>
<comment type="caution">
    <text evidence="2">The sequence shown here is derived from an EMBL/GenBank/DDBJ whole genome shotgun (WGS) entry which is preliminary data.</text>
</comment>
<dbReference type="EMBL" id="AWVQ01000009">
    <property type="protein sequence ID" value="ERK73516.1"/>
    <property type="molecule type" value="Genomic_DNA"/>
</dbReference>
<name>U2RXR3_LEIAQ</name>
<reference evidence="2 3" key="1">
    <citation type="submission" date="2013-08" db="EMBL/GenBank/DDBJ databases">
        <authorList>
            <person name="Weinstock G."/>
            <person name="Sodergren E."/>
            <person name="Wylie T."/>
            <person name="Fulton L."/>
            <person name="Fulton R."/>
            <person name="Fronick C."/>
            <person name="O'Laughlin M."/>
            <person name="Godfrey J."/>
            <person name="Miner T."/>
            <person name="Herter B."/>
            <person name="Appelbaum E."/>
            <person name="Cordes M."/>
            <person name="Lek S."/>
            <person name="Wollam A."/>
            <person name="Pepin K.H."/>
            <person name="Palsikar V.B."/>
            <person name="Mitreva M."/>
            <person name="Wilson R.K."/>
        </authorList>
    </citation>
    <scope>NUCLEOTIDE SEQUENCE [LARGE SCALE GENOMIC DNA]</scope>
    <source>
        <strain evidence="2 3">ATCC 14665</strain>
    </source>
</reference>
<sequence length="70" mass="7572">MRWRDSSASGDGRSVIWLDPSMPLRLHYEGSRPIAINKEWLEALASAAATTSGLELVDEEGEAITGTLVS</sequence>
<proteinExistence type="predicted"/>
<protein>
    <recommendedName>
        <fullName evidence="1">DUF7882 domain-containing protein</fullName>
    </recommendedName>
</protein>
<evidence type="ECO:0000313" key="2">
    <source>
        <dbReference type="EMBL" id="ERK73516.1"/>
    </source>
</evidence>
<evidence type="ECO:0000313" key="3">
    <source>
        <dbReference type="Proteomes" id="UP000016605"/>
    </source>
</evidence>
<dbReference type="HOGENOM" id="CLU_2752912_0_0_11"/>
<accession>U2RXR3</accession>
<dbReference type="InterPro" id="IPR057204">
    <property type="entry name" value="DUF7882"/>
</dbReference>
<gene>
    <name evidence="2" type="ORF">N136_00074</name>
</gene>